<evidence type="ECO:0000313" key="4">
    <source>
        <dbReference type="EMBL" id="MCP9291243.1"/>
    </source>
</evidence>
<accession>A0A9X2L3N9</accession>
<dbReference type="Pfam" id="PF17148">
    <property type="entry name" value="DUF5117"/>
    <property type="match status" value="1"/>
</dbReference>
<dbReference type="CDD" id="cd04276">
    <property type="entry name" value="ZnMc_MMP_like_2"/>
    <property type="match status" value="1"/>
</dbReference>
<evidence type="ECO:0000259" key="3">
    <source>
        <dbReference type="Pfam" id="PF17148"/>
    </source>
</evidence>
<evidence type="ECO:0000259" key="2">
    <source>
        <dbReference type="Pfam" id="PF16313"/>
    </source>
</evidence>
<feature type="chain" id="PRO_5040729560" evidence="1">
    <location>
        <begin position="20"/>
        <end position="802"/>
    </location>
</feature>
<reference evidence="4" key="1">
    <citation type="submission" date="2022-06" db="EMBL/GenBank/DDBJ databases">
        <title>Gracilimonas sp. CAU 1638 isolated from sea sediment.</title>
        <authorList>
            <person name="Kim W."/>
        </authorList>
    </citation>
    <scope>NUCLEOTIDE SEQUENCE</scope>
    <source>
        <strain evidence="4">CAU 1638</strain>
    </source>
</reference>
<dbReference type="AlphaFoldDB" id="A0A9X2L3N9"/>
<dbReference type="InterPro" id="IPR032534">
    <property type="entry name" value="EcxA_zinc-bd"/>
</dbReference>
<dbReference type="Pfam" id="PF16313">
    <property type="entry name" value="DUF4953"/>
    <property type="match status" value="1"/>
</dbReference>
<evidence type="ECO:0000313" key="5">
    <source>
        <dbReference type="Proteomes" id="UP001139125"/>
    </source>
</evidence>
<keyword evidence="4" id="KW-0482">Metalloprotease</keyword>
<dbReference type="RefSeq" id="WP_255134014.1">
    <property type="nucleotide sequence ID" value="NZ_JANDBC010000001.1"/>
</dbReference>
<feature type="domain" description="EcxA zinc-binding" evidence="2">
    <location>
        <begin position="398"/>
        <end position="706"/>
    </location>
</feature>
<dbReference type="InterPro" id="IPR034032">
    <property type="entry name" value="Zn_MMP-like_bac"/>
</dbReference>
<evidence type="ECO:0000256" key="1">
    <source>
        <dbReference type="SAM" id="SignalP"/>
    </source>
</evidence>
<dbReference type="EMBL" id="JANDBC010000001">
    <property type="protein sequence ID" value="MCP9291243.1"/>
    <property type="molecule type" value="Genomic_DNA"/>
</dbReference>
<dbReference type="InterPro" id="IPR033413">
    <property type="entry name" value="DUF5117"/>
</dbReference>
<protein>
    <submittedName>
        <fullName evidence="4">Zinc-dependent metalloprotease</fullName>
    </submittedName>
</protein>
<feature type="domain" description="DUF5117" evidence="3">
    <location>
        <begin position="80"/>
        <end position="272"/>
    </location>
</feature>
<organism evidence="4 5">
    <name type="scientific">Gracilimonas sediminicola</name>
    <dbReference type="NCBI Taxonomy" id="2952158"/>
    <lineage>
        <taxon>Bacteria</taxon>
        <taxon>Pseudomonadati</taxon>
        <taxon>Balneolota</taxon>
        <taxon>Balneolia</taxon>
        <taxon>Balneolales</taxon>
        <taxon>Balneolaceae</taxon>
        <taxon>Gracilimonas</taxon>
    </lineage>
</organism>
<dbReference type="PANTHER" id="PTHR38478:SF1">
    <property type="entry name" value="ZINC DEPENDENT METALLOPROTEASE DOMAIN LIPOPROTEIN"/>
    <property type="match status" value="1"/>
</dbReference>
<comment type="caution">
    <text evidence="4">The sequence shown here is derived from an EMBL/GenBank/DDBJ whole genome shotgun (WGS) entry which is preliminary data.</text>
</comment>
<keyword evidence="1" id="KW-0732">Signal</keyword>
<keyword evidence="4" id="KW-0645">Protease</keyword>
<gene>
    <name evidence="4" type="ORF">NM125_06580</name>
</gene>
<proteinExistence type="predicted"/>
<keyword evidence="4" id="KW-0378">Hydrolase</keyword>
<keyword evidence="5" id="KW-1185">Reference proteome</keyword>
<dbReference type="SUPFAM" id="SSF55486">
    <property type="entry name" value="Metalloproteases ('zincins'), catalytic domain"/>
    <property type="match status" value="1"/>
</dbReference>
<dbReference type="GO" id="GO:0008237">
    <property type="term" value="F:metallopeptidase activity"/>
    <property type="evidence" value="ECO:0007669"/>
    <property type="project" value="UniProtKB-KW"/>
</dbReference>
<dbReference type="Proteomes" id="UP001139125">
    <property type="component" value="Unassembled WGS sequence"/>
</dbReference>
<feature type="signal peptide" evidence="1">
    <location>
        <begin position="1"/>
        <end position="19"/>
    </location>
</feature>
<name>A0A9X2L3N9_9BACT</name>
<sequence length="802" mass="89030">MKRAFTFVVMMLVASQVSAQIPSISEKTEGLTKTEGYFDYYFDESKDQIWLEVDKLNTEFLYVNSLTAGIGSNDIGLDRGQLGDTRVVYFERRGPKVLMVQPNYEYRAETDNELEKKSVREAFASSIIAGFEVAAEEDGKVLIDLTSFLLRDAHGVTNTLRRSNQGSYSLDKNRSALYKEGTMNFPQNTEFEATLTFDGSNPGGYVRSVVPTPEAITVRQHHSFIELPDDGYEKRETDPRSGYFGISYQDYGTPIDQDLTKRFIARHRLEKKNPDAEMSEPVEPIVYYLDNGTPEPVRSALLDGARWWNEAFEAAGYKDAFIVKILPEEAHPLDVRYNVIQWIHRSTRGWSYGSSVTDPRTGEIIKGHVSLGSLRVRQDFLIAVGLLAPYGDDELNTTMQEMALARIRQLSAHEVGHTIGIAHNFAASVTGDASVMDYPHPQPKLVNGEIDLSDPYDVGIGEWDKVVVAYGYQDFPEGTDEKEALDEILEEAYDSGLKYISDADARPQSGAHPDAHLWDFGSDPATQLSTILDIRKEALENFGEANLKSGEPMAELEDALVPMYFFHRYQLEGTVKLIGGLDYSYNMKGDNLSAPKIVAKSTQQKALGEMLKAIEPATLAIPENLLELIPPRPSSLGYSRELFNGNAGPAMDALGIAETAADLPVSLILNAERANRLVEYGARDNNLSLETVLDELIDASWNRKSQNGYLGSIQRVVNHVVLKNMIELAADNDANPVTKAITHKKLTDLQSKLSGKKDADSQYAVYTIGRFLTNPEEFEVEDAPAPPPGSPIGSGSMIYCDF</sequence>
<dbReference type="PANTHER" id="PTHR38478">
    <property type="entry name" value="PEPTIDASE M1A AND M12B"/>
    <property type="match status" value="1"/>
</dbReference>